<dbReference type="Proteomes" id="UP000681720">
    <property type="component" value="Unassembled WGS sequence"/>
</dbReference>
<evidence type="ECO:0000313" key="1">
    <source>
        <dbReference type="EMBL" id="CAF4388234.1"/>
    </source>
</evidence>
<evidence type="ECO:0000313" key="3">
    <source>
        <dbReference type="Proteomes" id="UP000681967"/>
    </source>
</evidence>
<dbReference type="Proteomes" id="UP000681967">
    <property type="component" value="Unassembled WGS sequence"/>
</dbReference>
<accession>A0A8S2VDM3</accession>
<dbReference type="AlphaFoldDB" id="A0A8S2VDM3"/>
<dbReference type="PANTHER" id="PTHR14690">
    <property type="entry name" value="IQ MOTIF CONTAINING WITH AAA DOMAIN 1"/>
    <property type="match status" value="1"/>
</dbReference>
<dbReference type="EMBL" id="CAJOBJ010087199">
    <property type="protein sequence ID" value="CAF4525511.1"/>
    <property type="molecule type" value="Genomic_DNA"/>
</dbReference>
<proteinExistence type="predicted"/>
<dbReference type="PANTHER" id="PTHR14690:SF0">
    <property type="entry name" value="IQ MOTIF CONTAINING WITH AAA DOMAIN 1"/>
    <property type="match status" value="1"/>
</dbReference>
<gene>
    <name evidence="1" type="ORF">BYL167_LOCUS31035</name>
    <name evidence="2" type="ORF">GIL414_LOCUS35801</name>
</gene>
<name>A0A8S2VDM3_9BILA</name>
<comment type="caution">
    <text evidence="1">The sequence shown here is derived from an EMBL/GenBank/DDBJ whole genome shotgun (WGS) entry which is preliminary data.</text>
</comment>
<dbReference type="InterPro" id="IPR052267">
    <property type="entry name" value="N-DRC_Component"/>
</dbReference>
<reference evidence="1" key="1">
    <citation type="submission" date="2021-02" db="EMBL/GenBank/DDBJ databases">
        <authorList>
            <person name="Nowell W R."/>
        </authorList>
    </citation>
    <scope>NUCLEOTIDE SEQUENCE</scope>
</reference>
<protein>
    <submittedName>
        <fullName evidence="1">Uncharacterized protein</fullName>
    </submittedName>
</protein>
<feature type="non-terminal residue" evidence="1">
    <location>
        <position position="62"/>
    </location>
</feature>
<organism evidence="1 3">
    <name type="scientific">Rotaria magnacalcarata</name>
    <dbReference type="NCBI Taxonomy" id="392030"/>
    <lineage>
        <taxon>Eukaryota</taxon>
        <taxon>Metazoa</taxon>
        <taxon>Spiralia</taxon>
        <taxon>Gnathifera</taxon>
        <taxon>Rotifera</taxon>
        <taxon>Eurotatoria</taxon>
        <taxon>Bdelloidea</taxon>
        <taxon>Philodinida</taxon>
        <taxon>Philodinidae</taxon>
        <taxon>Rotaria</taxon>
    </lineage>
</organism>
<dbReference type="EMBL" id="CAJOBH010053047">
    <property type="protein sequence ID" value="CAF4388234.1"/>
    <property type="molecule type" value="Genomic_DNA"/>
</dbReference>
<sequence>NYLPSLIRQAKHEPMPTMYDVKQLTALYGILPLGSEKVHEIAPQVKGLLICGPRGCGKHMLL</sequence>
<feature type="non-terminal residue" evidence="1">
    <location>
        <position position="1"/>
    </location>
</feature>
<evidence type="ECO:0000313" key="2">
    <source>
        <dbReference type="EMBL" id="CAF4525511.1"/>
    </source>
</evidence>